<keyword evidence="4" id="KW-1185">Reference proteome</keyword>
<keyword evidence="1" id="KW-1133">Transmembrane helix</keyword>
<feature type="domain" description="TadE-like" evidence="2">
    <location>
        <begin position="19"/>
        <end position="60"/>
    </location>
</feature>
<organism evidence="3 4">
    <name type="scientific">Chenggangzhangella methanolivorans</name>
    <dbReference type="NCBI Taxonomy" id="1437009"/>
    <lineage>
        <taxon>Bacteria</taxon>
        <taxon>Pseudomonadati</taxon>
        <taxon>Pseudomonadota</taxon>
        <taxon>Alphaproteobacteria</taxon>
        <taxon>Hyphomicrobiales</taxon>
        <taxon>Methylopilaceae</taxon>
        <taxon>Chenggangzhangella</taxon>
    </lineage>
</organism>
<feature type="transmembrane region" description="Helical" evidence="1">
    <location>
        <begin position="21"/>
        <end position="43"/>
    </location>
</feature>
<protein>
    <submittedName>
        <fullName evidence="3">Pilus assembly protein</fullName>
    </submittedName>
</protein>
<sequence>MLRRASARSRRSFAREDGGVAAIEFALFAPLLIALFLGCVEFVNAIDHRRKVNQVARTIADLTAQGDVQNPMSASLLRDIFASAVPIMAPYASALEEVRVLAVGVYAGKLGLPYVCSSWTTGSKPRSVGFAADIDVPDNFKRFGARYVVAEIRTPYRPVLGSLTSKFVKGLNLDFTWSEVASWPVRGGGAYTILTDAEVVLPNGKPCP</sequence>
<gene>
    <name evidence="3" type="ORF">K6K41_23735</name>
</gene>
<accession>A0A9E6R8W9</accession>
<evidence type="ECO:0000256" key="1">
    <source>
        <dbReference type="SAM" id="Phobius"/>
    </source>
</evidence>
<dbReference type="Pfam" id="PF07811">
    <property type="entry name" value="TadE"/>
    <property type="match status" value="1"/>
</dbReference>
<evidence type="ECO:0000259" key="2">
    <source>
        <dbReference type="Pfam" id="PF07811"/>
    </source>
</evidence>
<name>A0A9E6R8W9_9HYPH</name>
<proteinExistence type="predicted"/>
<dbReference type="AlphaFoldDB" id="A0A9E6R8W9"/>
<dbReference type="InterPro" id="IPR012495">
    <property type="entry name" value="TadE-like_dom"/>
</dbReference>
<keyword evidence="1" id="KW-0812">Transmembrane</keyword>
<dbReference type="KEGG" id="cmet:K6K41_23735"/>
<keyword evidence="1" id="KW-0472">Membrane</keyword>
<evidence type="ECO:0000313" key="4">
    <source>
        <dbReference type="Proteomes" id="UP000825701"/>
    </source>
</evidence>
<dbReference type="RefSeq" id="WP_261402760.1">
    <property type="nucleotide sequence ID" value="NZ_CP081869.1"/>
</dbReference>
<reference evidence="3" key="1">
    <citation type="submission" date="2021-08" db="EMBL/GenBank/DDBJ databases">
        <authorList>
            <person name="Zhang H."/>
            <person name="Xu M."/>
            <person name="Yu Z."/>
            <person name="Yang L."/>
            <person name="Cai Y."/>
        </authorList>
    </citation>
    <scope>NUCLEOTIDE SEQUENCE</scope>
    <source>
        <strain evidence="3">CHL1</strain>
    </source>
</reference>
<evidence type="ECO:0000313" key="3">
    <source>
        <dbReference type="EMBL" id="QZN99666.1"/>
    </source>
</evidence>
<dbReference type="Proteomes" id="UP000825701">
    <property type="component" value="Chromosome"/>
</dbReference>
<dbReference type="EMBL" id="CP081869">
    <property type="protein sequence ID" value="QZN99666.1"/>
    <property type="molecule type" value="Genomic_DNA"/>
</dbReference>